<comment type="caution">
    <text evidence="5">The sequence shown here is derived from an EMBL/GenBank/DDBJ whole genome shotgun (WGS) entry which is preliminary data.</text>
</comment>
<dbReference type="PRINTS" id="PR00081">
    <property type="entry name" value="GDHRDH"/>
</dbReference>
<dbReference type="OrthoDB" id="1933717at2759"/>
<dbReference type="PANTHER" id="PTHR42901">
    <property type="entry name" value="ALCOHOL DEHYDROGENASE"/>
    <property type="match status" value="1"/>
</dbReference>
<keyword evidence="3" id="KW-0560">Oxidoreductase</keyword>
<dbReference type="AlphaFoldDB" id="A0A9P4TVB9"/>
<evidence type="ECO:0000256" key="3">
    <source>
        <dbReference type="ARBA" id="ARBA00023002"/>
    </source>
</evidence>
<dbReference type="SUPFAM" id="SSF51735">
    <property type="entry name" value="NAD(P)-binding Rossmann-fold domains"/>
    <property type="match status" value="1"/>
</dbReference>
<evidence type="ECO:0000313" key="5">
    <source>
        <dbReference type="EMBL" id="KAF2424523.1"/>
    </source>
</evidence>
<proteinExistence type="inferred from homology"/>
<dbReference type="PROSITE" id="PS00061">
    <property type="entry name" value="ADH_SHORT"/>
    <property type="match status" value="1"/>
</dbReference>
<keyword evidence="6" id="KW-1185">Reference proteome</keyword>
<dbReference type="SMART" id="SM00822">
    <property type="entry name" value="PKS_KR"/>
    <property type="match status" value="1"/>
</dbReference>
<dbReference type="PANTHER" id="PTHR42901:SF1">
    <property type="entry name" value="ALCOHOL DEHYDROGENASE"/>
    <property type="match status" value="1"/>
</dbReference>
<dbReference type="GO" id="GO:0016491">
    <property type="term" value="F:oxidoreductase activity"/>
    <property type="evidence" value="ECO:0007669"/>
    <property type="project" value="UniProtKB-KW"/>
</dbReference>
<accession>A0A9P4TVB9</accession>
<name>A0A9P4TVB9_9PEZI</name>
<feature type="domain" description="Ketoreductase" evidence="4">
    <location>
        <begin position="36"/>
        <end position="229"/>
    </location>
</feature>
<evidence type="ECO:0000256" key="2">
    <source>
        <dbReference type="ARBA" id="ARBA00022857"/>
    </source>
</evidence>
<evidence type="ECO:0000259" key="4">
    <source>
        <dbReference type="SMART" id="SM00822"/>
    </source>
</evidence>
<dbReference type="EMBL" id="MU007074">
    <property type="protein sequence ID" value="KAF2424523.1"/>
    <property type="molecule type" value="Genomic_DNA"/>
</dbReference>
<dbReference type="InterPro" id="IPR036291">
    <property type="entry name" value="NAD(P)-bd_dom_sf"/>
</dbReference>
<dbReference type="CDD" id="cd05233">
    <property type="entry name" value="SDR_c"/>
    <property type="match status" value="1"/>
</dbReference>
<evidence type="ECO:0000256" key="1">
    <source>
        <dbReference type="ARBA" id="ARBA00006484"/>
    </source>
</evidence>
<dbReference type="Gene3D" id="3.40.50.720">
    <property type="entry name" value="NAD(P)-binding Rossmann-like Domain"/>
    <property type="match status" value="1"/>
</dbReference>
<comment type="similarity">
    <text evidence="1">Belongs to the short-chain dehydrogenases/reductases (SDR) family.</text>
</comment>
<evidence type="ECO:0000313" key="6">
    <source>
        <dbReference type="Proteomes" id="UP000800235"/>
    </source>
</evidence>
<keyword evidence="2" id="KW-0521">NADP</keyword>
<dbReference type="Proteomes" id="UP000800235">
    <property type="component" value="Unassembled WGS sequence"/>
</dbReference>
<organism evidence="5 6">
    <name type="scientific">Tothia fuscella</name>
    <dbReference type="NCBI Taxonomy" id="1048955"/>
    <lineage>
        <taxon>Eukaryota</taxon>
        <taxon>Fungi</taxon>
        <taxon>Dikarya</taxon>
        <taxon>Ascomycota</taxon>
        <taxon>Pezizomycotina</taxon>
        <taxon>Dothideomycetes</taxon>
        <taxon>Pleosporomycetidae</taxon>
        <taxon>Venturiales</taxon>
        <taxon>Cylindrosympodiaceae</taxon>
        <taxon>Tothia</taxon>
    </lineage>
</organism>
<dbReference type="InterPro" id="IPR057326">
    <property type="entry name" value="KR_dom"/>
</dbReference>
<reference evidence="5" key="1">
    <citation type="journal article" date="2020" name="Stud. Mycol.">
        <title>101 Dothideomycetes genomes: a test case for predicting lifestyles and emergence of pathogens.</title>
        <authorList>
            <person name="Haridas S."/>
            <person name="Albert R."/>
            <person name="Binder M."/>
            <person name="Bloem J."/>
            <person name="Labutti K."/>
            <person name="Salamov A."/>
            <person name="Andreopoulos B."/>
            <person name="Baker S."/>
            <person name="Barry K."/>
            <person name="Bills G."/>
            <person name="Bluhm B."/>
            <person name="Cannon C."/>
            <person name="Castanera R."/>
            <person name="Culley D."/>
            <person name="Daum C."/>
            <person name="Ezra D."/>
            <person name="Gonzalez J."/>
            <person name="Henrissat B."/>
            <person name="Kuo A."/>
            <person name="Liang C."/>
            <person name="Lipzen A."/>
            <person name="Lutzoni F."/>
            <person name="Magnuson J."/>
            <person name="Mondo S."/>
            <person name="Nolan M."/>
            <person name="Ohm R."/>
            <person name="Pangilinan J."/>
            <person name="Park H.-J."/>
            <person name="Ramirez L."/>
            <person name="Alfaro M."/>
            <person name="Sun H."/>
            <person name="Tritt A."/>
            <person name="Yoshinaga Y."/>
            <person name="Zwiers L.-H."/>
            <person name="Turgeon B."/>
            <person name="Goodwin S."/>
            <person name="Spatafora J."/>
            <person name="Crous P."/>
            <person name="Grigoriev I."/>
        </authorList>
    </citation>
    <scope>NUCLEOTIDE SEQUENCE</scope>
    <source>
        <strain evidence="5">CBS 130266</strain>
    </source>
</reference>
<dbReference type="Pfam" id="PF00106">
    <property type="entry name" value="adh_short"/>
    <property type="match status" value="1"/>
</dbReference>
<gene>
    <name evidence="5" type="ORF">EJ08DRAFT_652387</name>
</gene>
<sequence>MNPDTFTVNNSFTKSIYRDVYPAVDPRNAELSKAGKIVLVTGASRGLGRHGISFAFAHAGAKAIIITARKIEALAETEALIKKINPDVEVLKVALEVTNEDSVKAAFKTIGERYSTVDILVNNAGLFGSSDQPLASADPLAWWGDFEVNVRGTFLVTKHFLTFIGPEKKDAHLIYLSSGAGLMVIPGGSAYSITKLADLQMAAFAAAENPHLKVMAFHPGIVLTDMATEMFKPYAKDTPELSGAVINWLASEQAGFLSGRYITANWDVKEIIARKDEIVEKNLLTVGLTGLNGQVAKNLTKA</sequence>
<dbReference type="InterPro" id="IPR020904">
    <property type="entry name" value="Sc_DH/Rdtase_CS"/>
</dbReference>
<protein>
    <submittedName>
        <fullName evidence="5">NAD(P)-binding protein</fullName>
    </submittedName>
</protein>
<dbReference type="InterPro" id="IPR002347">
    <property type="entry name" value="SDR_fam"/>
</dbReference>